<dbReference type="Proteomes" id="UP000019678">
    <property type="component" value="Unassembled WGS sequence"/>
</dbReference>
<dbReference type="InterPro" id="IPR046373">
    <property type="entry name" value="Acyl-CoA_Oxase/DH_mid-dom_sf"/>
</dbReference>
<dbReference type="InterPro" id="IPR009100">
    <property type="entry name" value="AcylCoA_DH/oxidase_NM_dom_sf"/>
</dbReference>
<organism evidence="9 10">
    <name type="scientific">Chondromyces apiculatus DSM 436</name>
    <dbReference type="NCBI Taxonomy" id="1192034"/>
    <lineage>
        <taxon>Bacteria</taxon>
        <taxon>Pseudomonadati</taxon>
        <taxon>Myxococcota</taxon>
        <taxon>Polyangia</taxon>
        <taxon>Polyangiales</taxon>
        <taxon>Polyangiaceae</taxon>
        <taxon>Chondromyces</taxon>
    </lineage>
</organism>
<evidence type="ECO:0000259" key="8">
    <source>
        <dbReference type="Pfam" id="PF02771"/>
    </source>
</evidence>
<keyword evidence="4 5" id="KW-0274">FAD</keyword>
<evidence type="ECO:0000313" key="9">
    <source>
        <dbReference type="EMBL" id="EYF03729.1"/>
    </source>
</evidence>
<dbReference type="FunFam" id="1.20.140.10:FF:000004">
    <property type="entry name" value="Acyl-CoA dehydrogenase FadE25"/>
    <property type="match status" value="1"/>
</dbReference>
<dbReference type="InterPro" id="IPR036250">
    <property type="entry name" value="AcylCo_DH-like_C"/>
</dbReference>
<dbReference type="PANTHER" id="PTHR43884:SF12">
    <property type="entry name" value="ISOVALERYL-COA DEHYDROGENASE, MITOCHONDRIAL-RELATED"/>
    <property type="match status" value="1"/>
</dbReference>
<comment type="cofactor">
    <cofactor evidence="1 5">
        <name>FAD</name>
        <dbReference type="ChEBI" id="CHEBI:57692"/>
    </cofactor>
</comment>
<evidence type="ECO:0000256" key="4">
    <source>
        <dbReference type="ARBA" id="ARBA00022827"/>
    </source>
</evidence>
<dbReference type="AlphaFoldDB" id="A0A017T3A3"/>
<reference evidence="9 10" key="1">
    <citation type="submission" date="2013-05" db="EMBL/GenBank/DDBJ databases">
        <title>Genome assembly of Chondromyces apiculatus DSM 436.</title>
        <authorList>
            <person name="Sharma G."/>
            <person name="Khatri I."/>
            <person name="Kaur C."/>
            <person name="Mayilraj S."/>
            <person name="Subramanian S."/>
        </authorList>
    </citation>
    <scope>NUCLEOTIDE SEQUENCE [LARGE SCALE GENOMIC DNA]</scope>
    <source>
        <strain evidence="9 10">DSM 436</strain>
    </source>
</reference>
<comment type="caution">
    <text evidence="9">The sequence shown here is derived from an EMBL/GenBank/DDBJ whole genome shotgun (WGS) entry which is preliminary data.</text>
</comment>
<evidence type="ECO:0000256" key="5">
    <source>
        <dbReference type="RuleBase" id="RU362125"/>
    </source>
</evidence>
<dbReference type="Gene3D" id="1.10.540.10">
    <property type="entry name" value="Acyl-CoA dehydrogenase/oxidase, N-terminal domain"/>
    <property type="match status" value="1"/>
</dbReference>
<dbReference type="Gene3D" id="2.40.110.10">
    <property type="entry name" value="Butyryl-CoA Dehydrogenase, subunit A, domain 2"/>
    <property type="match status" value="1"/>
</dbReference>
<protein>
    <submittedName>
        <fullName evidence="9">Butyryl-CoA dehydrogenase</fullName>
    </submittedName>
</protein>
<dbReference type="Gene3D" id="1.20.140.10">
    <property type="entry name" value="Butyryl-CoA Dehydrogenase, subunit A, domain 3"/>
    <property type="match status" value="1"/>
</dbReference>
<dbReference type="Pfam" id="PF00441">
    <property type="entry name" value="Acyl-CoA_dh_1"/>
    <property type="match status" value="1"/>
</dbReference>
<evidence type="ECO:0000259" key="6">
    <source>
        <dbReference type="Pfam" id="PF00441"/>
    </source>
</evidence>
<feature type="domain" description="Acyl-CoA dehydrogenase/oxidase N-terminal" evidence="8">
    <location>
        <begin position="4"/>
        <end position="114"/>
    </location>
</feature>
<dbReference type="SUPFAM" id="SSF56645">
    <property type="entry name" value="Acyl-CoA dehydrogenase NM domain-like"/>
    <property type="match status" value="1"/>
</dbReference>
<dbReference type="InterPro" id="IPR006089">
    <property type="entry name" value="Acyl-CoA_DH_CS"/>
</dbReference>
<dbReference type="Pfam" id="PF02771">
    <property type="entry name" value="Acyl-CoA_dh_N"/>
    <property type="match status" value="1"/>
</dbReference>
<evidence type="ECO:0000259" key="7">
    <source>
        <dbReference type="Pfam" id="PF02770"/>
    </source>
</evidence>
<keyword evidence="3 5" id="KW-0285">Flavoprotein</keyword>
<comment type="similarity">
    <text evidence="2 5">Belongs to the acyl-CoA dehydrogenase family.</text>
</comment>
<dbReference type="STRING" id="1192034.CAP_5340"/>
<dbReference type="InterPro" id="IPR009075">
    <property type="entry name" value="AcylCo_DH/oxidase_C"/>
</dbReference>
<dbReference type="eggNOG" id="COG1960">
    <property type="taxonomic scope" value="Bacteria"/>
</dbReference>
<dbReference type="InterPro" id="IPR037069">
    <property type="entry name" value="AcylCoA_DH/ox_N_sf"/>
</dbReference>
<keyword evidence="10" id="KW-1185">Reference proteome</keyword>
<dbReference type="EMBL" id="ASRX01000043">
    <property type="protein sequence ID" value="EYF03729.1"/>
    <property type="molecule type" value="Genomic_DNA"/>
</dbReference>
<evidence type="ECO:0000313" key="10">
    <source>
        <dbReference type="Proteomes" id="UP000019678"/>
    </source>
</evidence>
<evidence type="ECO:0000256" key="3">
    <source>
        <dbReference type="ARBA" id="ARBA00022630"/>
    </source>
</evidence>
<feature type="domain" description="Acyl-CoA dehydrogenase/oxidase C-terminal" evidence="6">
    <location>
        <begin position="226"/>
        <end position="369"/>
    </location>
</feature>
<dbReference type="RefSeq" id="WP_044245582.1">
    <property type="nucleotide sequence ID" value="NZ_ASRX01000043.1"/>
</dbReference>
<accession>A0A017T3A3</accession>
<keyword evidence="5" id="KW-0560">Oxidoreductase</keyword>
<dbReference type="PIRSF" id="PIRSF016578">
    <property type="entry name" value="HsaA"/>
    <property type="match status" value="1"/>
</dbReference>
<name>A0A017T3A3_9BACT</name>
<dbReference type="InterPro" id="IPR013786">
    <property type="entry name" value="AcylCoA_DH/ox_N"/>
</dbReference>
<gene>
    <name evidence="9" type="ORF">CAP_5340</name>
</gene>
<proteinExistence type="inferred from homology"/>
<dbReference type="OrthoDB" id="7807987at2"/>
<dbReference type="SUPFAM" id="SSF47203">
    <property type="entry name" value="Acyl-CoA dehydrogenase C-terminal domain-like"/>
    <property type="match status" value="1"/>
</dbReference>
<dbReference type="GO" id="GO:0003995">
    <property type="term" value="F:acyl-CoA dehydrogenase activity"/>
    <property type="evidence" value="ECO:0007669"/>
    <property type="project" value="InterPro"/>
</dbReference>
<dbReference type="InterPro" id="IPR006091">
    <property type="entry name" value="Acyl-CoA_Oxase/DH_mid-dom"/>
</dbReference>
<dbReference type="Pfam" id="PF02770">
    <property type="entry name" value="Acyl-CoA_dh_M"/>
    <property type="match status" value="1"/>
</dbReference>
<evidence type="ECO:0000256" key="2">
    <source>
        <dbReference type="ARBA" id="ARBA00009347"/>
    </source>
</evidence>
<sequence length="377" mass="40570">MEWSESHLKLREEIDAFVEAHVRPHAGAWDREERMPSEPIQALAARGYLGALISREAGGGGVDALSFGLLNEALGRGCSSLRSLVTVHSMVAHAVERWGSRALRDRWLPALARGAALGAFGLTEPQAGSDPGGIETTATERGDTLVLNGRKRWITFGEIADVFVIFLKLGGAPAAVLVPSDSPGLSRAPIRGMLGTRASMLAEITLSGCEVPRDNLLARPGFGLSHVAQSALDWGRYSVAWGSVGIAHACLDASARYAEERHQFGARLRDHQLIRAMLTEMHVQTRAAALLCWNAGRLKDQRHPSAILETSLAKYFASRTAMRAATDAVQIHGANGCSADHPVERLLRDAKIMEIIEGSSQLHQISLADHASHSSPL</sequence>
<dbReference type="PANTHER" id="PTHR43884">
    <property type="entry name" value="ACYL-COA DEHYDROGENASE"/>
    <property type="match status" value="1"/>
</dbReference>
<dbReference type="GO" id="GO:0050660">
    <property type="term" value="F:flavin adenine dinucleotide binding"/>
    <property type="evidence" value="ECO:0007669"/>
    <property type="project" value="InterPro"/>
</dbReference>
<feature type="domain" description="Acyl-CoA oxidase/dehydrogenase middle" evidence="7">
    <location>
        <begin position="119"/>
        <end position="208"/>
    </location>
</feature>
<evidence type="ECO:0000256" key="1">
    <source>
        <dbReference type="ARBA" id="ARBA00001974"/>
    </source>
</evidence>
<dbReference type="PROSITE" id="PS00072">
    <property type="entry name" value="ACYL_COA_DH_1"/>
    <property type="match status" value="1"/>
</dbReference>